<dbReference type="InterPro" id="IPR002666">
    <property type="entry name" value="Folate_carrier"/>
</dbReference>
<dbReference type="GO" id="GO:0005886">
    <property type="term" value="C:plasma membrane"/>
    <property type="evidence" value="ECO:0007669"/>
    <property type="project" value="TreeGrafter"/>
</dbReference>
<accession>A0A914R3M5</accession>
<organism evidence="3 4">
    <name type="scientific">Parascaris equorum</name>
    <name type="common">Equine roundworm</name>
    <dbReference type="NCBI Taxonomy" id="6256"/>
    <lineage>
        <taxon>Eukaryota</taxon>
        <taxon>Metazoa</taxon>
        <taxon>Ecdysozoa</taxon>
        <taxon>Nematoda</taxon>
        <taxon>Chromadorea</taxon>
        <taxon>Rhabditida</taxon>
        <taxon>Spirurina</taxon>
        <taxon>Ascaridomorpha</taxon>
        <taxon>Ascaridoidea</taxon>
        <taxon>Ascarididae</taxon>
        <taxon>Parascaris</taxon>
    </lineage>
</organism>
<dbReference type="PANTHER" id="PTHR10686:SF18">
    <property type="entry name" value="IP11787P-RELATED"/>
    <property type="match status" value="1"/>
</dbReference>
<sequence>MLSLLFAYICGVFPGDDLTEIGVFTYRLGKIPLVVNCVMSSPKTAMLFRWNLARKMVCESYGLVFGLSSFTALILQAILTLIVVDKRGLGMDVRSQFVIYGAYHAVIACIFLRSIIYNLSHPTAEEPITNAFHFTIFGRTVGYSSAARSVRQSDLVLVHTPRGNVG</sequence>
<dbReference type="WBParaSite" id="PEQ_0000104601-mRNA-1">
    <property type="protein sequence ID" value="PEQ_0000104601-mRNA-1"/>
    <property type="gene ID" value="PEQ_0000104601"/>
</dbReference>
<keyword evidence="2" id="KW-0812">Transmembrane</keyword>
<proteinExistence type="inferred from homology"/>
<dbReference type="PANTHER" id="PTHR10686">
    <property type="entry name" value="FOLATE TRANSPORTER"/>
    <property type="match status" value="1"/>
</dbReference>
<protein>
    <submittedName>
        <fullName evidence="4">Uncharacterized protein</fullName>
    </submittedName>
</protein>
<name>A0A914R3M5_PAREQ</name>
<evidence type="ECO:0000313" key="3">
    <source>
        <dbReference type="Proteomes" id="UP000887564"/>
    </source>
</evidence>
<feature type="transmembrane region" description="Helical" evidence="2">
    <location>
        <begin position="61"/>
        <end position="85"/>
    </location>
</feature>
<feature type="transmembrane region" description="Helical" evidence="2">
    <location>
        <begin position="97"/>
        <end position="116"/>
    </location>
</feature>
<dbReference type="Proteomes" id="UP000887564">
    <property type="component" value="Unplaced"/>
</dbReference>
<dbReference type="AlphaFoldDB" id="A0A914R3M5"/>
<dbReference type="Pfam" id="PF01770">
    <property type="entry name" value="Folate_carrier"/>
    <property type="match status" value="1"/>
</dbReference>
<evidence type="ECO:0000256" key="1">
    <source>
        <dbReference type="ARBA" id="ARBA00005773"/>
    </source>
</evidence>
<keyword evidence="2" id="KW-0472">Membrane</keyword>
<comment type="similarity">
    <text evidence="1">Belongs to the reduced folate carrier (RFC) transporter (TC 2.A.48) family.</text>
</comment>
<keyword evidence="3" id="KW-1185">Reference proteome</keyword>
<evidence type="ECO:0000313" key="4">
    <source>
        <dbReference type="WBParaSite" id="PEQ_0000104601-mRNA-1"/>
    </source>
</evidence>
<keyword evidence="2" id="KW-1133">Transmembrane helix</keyword>
<dbReference type="GO" id="GO:0090482">
    <property type="term" value="F:vitamin transmembrane transporter activity"/>
    <property type="evidence" value="ECO:0007669"/>
    <property type="project" value="InterPro"/>
</dbReference>
<reference evidence="4" key="1">
    <citation type="submission" date="2022-11" db="UniProtKB">
        <authorList>
            <consortium name="WormBaseParasite"/>
        </authorList>
    </citation>
    <scope>IDENTIFICATION</scope>
</reference>
<evidence type="ECO:0000256" key="2">
    <source>
        <dbReference type="SAM" id="Phobius"/>
    </source>
</evidence>